<dbReference type="OrthoDB" id="9561at2157"/>
<dbReference type="GeneID" id="60420830"/>
<dbReference type="RefSeq" id="WP_196817469.1">
    <property type="nucleotide sequence ID" value="NZ_CP012850.1"/>
</dbReference>
<dbReference type="AlphaFoldDB" id="A0A654LWU0"/>
<gene>
    <name evidence="2" type="ORF">NMY3_00687</name>
</gene>
<dbReference type="Pfam" id="PF04389">
    <property type="entry name" value="Peptidase_M28"/>
    <property type="match status" value="1"/>
</dbReference>
<proteinExistence type="predicted"/>
<dbReference type="GO" id="GO:0008235">
    <property type="term" value="F:metalloexopeptidase activity"/>
    <property type="evidence" value="ECO:0007669"/>
    <property type="project" value="InterPro"/>
</dbReference>
<dbReference type="EC" id="3.4.11.10" evidence="2"/>
<dbReference type="GO" id="GO:0006508">
    <property type="term" value="P:proteolysis"/>
    <property type="evidence" value="ECO:0007669"/>
    <property type="project" value="InterPro"/>
</dbReference>
<keyword evidence="2" id="KW-0378">Hydrolase</keyword>
<feature type="domain" description="Peptidase M28" evidence="1">
    <location>
        <begin position="107"/>
        <end position="318"/>
    </location>
</feature>
<dbReference type="InterPro" id="IPR007484">
    <property type="entry name" value="Peptidase_M28"/>
</dbReference>
<dbReference type="KEGG" id="taa:NMY3_00687"/>
<dbReference type="SUPFAM" id="SSF53187">
    <property type="entry name" value="Zn-dependent exopeptidases"/>
    <property type="match status" value="1"/>
</dbReference>
<keyword evidence="3" id="KW-1185">Reference proteome</keyword>
<dbReference type="GO" id="GO:0004177">
    <property type="term" value="F:aminopeptidase activity"/>
    <property type="evidence" value="ECO:0007669"/>
    <property type="project" value="UniProtKB-KW"/>
</dbReference>
<dbReference type="Gene3D" id="3.40.630.10">
    <property type="entry name" value="Zn peptidases"/>
    <property type="match status" value="1"/>
</dbReference>
<evidence type="ECO:0000259" key="1">
    <source>
        <dbReference type="Pfam" id="PF04389"/>
    </source>
</evidence>
<reference evidence="3" key="1">
    <citation type="submission" date="2015-10" db="EMBL/GenBank/DDBJ databases">
        <title>Niche specialization of a soil ammonia-oxidizing archaeon, Candidatus Nitrosocosmicus oleophilus.</title>
        <authorList>
            <person name="Jung M.-Y."/>
            <person name="Rhee S.-K."/>
        </authorList>
    </citation>
    <scope>NUCLEOTIDE SEQUENCE [LARGE SCALE GENOMIC DNA]</scope>
    <source>
        <strain evidence="3">MY3</strain>
    </source>
</reference>
<sequence>MNKYSSIDSLSVESNRMSAKRSFSDDQKITTDRVETHTRSVLDQVNTDKLRQNLTSLSKFHTRHSKSPLLNDVGDRIMNQLRGLGYKNCFYHFFNSTIDDKEYILRNIICNKEGFNKKLIIICAHYDCIMENKGDSNSRAPGANDNASGVSAIIEIARVLSNENLQHSIQFVLFSGEEQGLLGSKSYAKYIEDNKMDLYRLINLDMIGYPFFADNTIIIERDNNMDLNHNQVRENDLQSIVFGEVMKDLASEVNLKFHLDSIYDSDYEPFEANGHVVIGAYDGSADPKKNLHYHSSSDLPEFINWNYLTAVTKLVIATVLKIDSINSH</sequence>
<dbReference type="InterPro" id="IPR045175">
    <property type="entry name" value="M28_fam"/>
</dbReference>
<dbReference type="EMBL" id="CP012850">
    <property type="protein sequence ID" value="ALI34896.1"/>
    <property type="molecule type" value="Genomic_DNA"/>
</dbReference>
<keyword evidence="2" id="KW-0645">Protease</keyword>
<keyword evidence="2" id="KW-0031">Aminopeptidase</keyword>
<dbReference type="PANTHER" id="PTHR12147:SF26">
    <property type="entry name" value="PEPTIDASE M28 DOMAIN-CONTAINING PROTEIN"/>
    <property type="match status" value="1"/>
</dbReference>
<protein>
    <submittedName>
        <fullName evidence="2">Bacterial leucyl aminopeptidase</fullName>
        <ecNumber evidence="2">3.4.11.10</ecNumber>
    </submittedName>
</protein>
<evidence type="ECO:0000313" key="3">
    <source>
        <dbReference type="Proteomes" id="UP000058925"/>
    </source>
</evidence>
<organism evidence="2 3">
    <name type="scientific">Candidatus Nitrosocosmicus oleophilus</name>
    <dbReference type="NCBI Taxonomy" id="1353260"/>
    <lineage>
        <taxon>Archaea</taxon>
        <taxon>Nitrososphaerota</taxon>
        <taxon>Nitrososphaeria</taxon>
        <taxon>Nitrososphaerales</taxon>
        <taxon>Nitrososphaeraceae</taxon>
        <taxon>Candidatus Nitrosocosmicus</taxon>
    </lineage>
</organism>
<dbReference type="PANTHER" id="PTHR12147">
    <property type="entry name" value="METALLOPEPTIDASE M28 FAMILY MEMBER"/>
    <property type="match status" value="1"/>
</dbReference>
<evidence type="ECO:0000313" key="2">
    <source>
        <dbReference type="EMBL" id="ALI34896.1"/>
    </source>
</evidence>
<accession>A0A654LWU0</accession>
<dbReference type="Proteomes" id="UP000058925">
    <property type="component" value="Chromosome"/>
</dbReference>
<name>A0A654LWU0_9ARCH</name>